<comment type="caution">
    <text evidence="3">The sequence shown here is derived from an EMBL/GenBank/DDBJ whole genome shotgun (WGS) entry which is preliminary data.</text>
</comment>
<dbReference type="AlphaFoldDB" id="D4DBH4"/>
<dbReference type="InterPro" id="IPR036188">
    <property type="entry name" value="FAD/NAD-bd_sf"/>
</dbReference>
<evidence type="ECO:0000313" key="4">
    <source>
        <dbReference type="Proteomes" id="UP000008383"/>
    </source>
</evidence>
<evidence type="ECO:0000256" key="1">
    <source>
        <dbReference type="SAM" id="MobiDB-lite"/>
    </source>
</evidence>
<gene>
    <name evidence="3" type="ORF">TRV_04474</name>
</gene>
<protein>
    <submittedName>
        <fullName evidence="3">FAD dependent oxidoreductase superfamily</fullName>
    </submittedName>
</protein>
<dbReference type="HOGENOM" id="CLU_022730_0_1_1"/>
<dbReference type="Gene3D" id="3.30.9.10">
    <property type="entry name" value="D-Amino Acid Oxidase, subunit A, domain 2"/>
    <property type="match status" value="1"/>
</dbReference>
<dbReference type="GeneID" id="9578279"/>
<reference evidence="4" key="1">
    <citation type="journal article" date="2011" name="Genome Biol.">
        <title>Comparative and functional genomics provide insights into the pathogenicity of dermatophytic fungi.</title>
        <authorList>
            <person name="Burmester A."/>
            <person name="Shelest E."/>
            <person name="Gloeckner G."/>
            <person name="Heddergott C."/>
            <person name="Schindler S."/>
            <person name="Staib P."/>
            <person name="Heidel A."/>
            <person name="Felder M."/>
            <person name="Petzold A."/>
            <person name="Szafranski K."/>
            <person name="Feuermann M."/>
            <person name="Pedruzzi I."/>
            <person name="Priebe S."/>
            <person name="Groth M."/>
            <person name="Winkler R."/>
            <person name="Li W."/>
            <person name="Kniemeyer O."/>
            <person name="Schroeckh V."/>
            <person name="Hertweck C."/>
            <person name="Hube B."/>
            <person name="White T.C."/>
            <person name="Platzer M."/>
            <person name="Guthke R."/>
            <person name="Heitman J."/>
            <person name="Woestemeyer J."/>
            <person name="Zipfel P.F."/>
            <person name="Monod M."/>
            <person name="Brakhage A.A."/>
        </authorList>
    </citation>
    <scope>NUCLEOTIDE SEQUENCE [LARGE SCALE GENOMIC DNA]</scope>
    <source>
        <strain evidence="4">HKI 0517</strain>
    </source>
</reference>
<sequence>MDSKPYPQPAAGFESHTPFWRTSPHKLDTHRSTPNLPSECDILIIGGGYSGASVAYHLFQGNEAPPNTVLLEARQLCSGATGRNVTNSNNEKAGHLRPEMYGHASKFISRHGVEAAAEIVKYEISHLQILADVIEREKIDRDFTLTRSLDVYFDQDVMDKVLRGVEPLLSDSYQHGKYAFMKDAVIRFPTAEQPISEDDLMKTKVKGAKGYVSFQAGHIWPYKFISGLLEIAVSKGLNLQTNTPVLEISPSRDTEGLWKITTDNNRGTIRAKKIILASNAYTSALAPEYVEAIIPCKGLCCHIVVPPAEDGKKRPPPLENTYVTRHGSGAGGYLIPRPDGSMIVGGASHTFTPLLEQWHNNPDDGALIDIAKEYFDGYMQRTFIGWEDSGAYSKEIWTGGKPFPPVFPFNGLDSQLVDTNKTDCSVMGYSADSLPHIGKVPSKDGQLILAGFNGHGMPVCFLAGKAVAAMALDDSVAFEDTGLPRVYKTTIDRLQPKYNDTLQP</sequence>
<proteinExistence type="predicted"/>
<keyword evidence="4" id="KW-1185">Reference proteome</keyword>
<organism evidence="3 4">
    <name type="scientific">Trichophyton verrucosum (strain HKI 0517)</name>
    <dbReference type="NCBI Taxonomy" id="663202"/>
    <lineage>
        <taxon>Eukaryota</taxon>
        <taxon>Fungi</taxon>
        <taxon>Dikarya</taxon>
        <taxon>Ascomycota</taxon>
        <taxon>Pezizomycotina</taxon>
        <taxon>Eurotiomycetes</taxon>
        <taxon>Eurotiomycetidae</taxon>
        <taxon>Onygenales</taxon>
        <taxon>Arthrodermataceae</taxon>
        <taxon>Trichophyton</taxon>
    </lineage>
</organism>
<dbReference type="Gene3D" id="3.50.50.60">
    <property type="entry name" value="FAD/NAD(P)-binding domain"/>
    <property type="match status" value="2"/>
</dbReference>
<feature type="region of interest" description="Disordered" evidence="1">
    <location>
        <begin position="1"/>
        <end position="33"/>
    </location>
</feature>
<feature type="domain" description="FAD dependent oxidoreductase" evidence="2">
    <location>
        <begin position="41"/>
        <end position="470"/>
    </location>
</feature>
<dbReference type="EMBL" id="ACYE01000226">
    <property type="protein sequence ID" value="EFE40782.1"/>
    <property type="molecule type" value="Genomic_DNA"/>
</dbReference>
<dbReference type="PANTHER" id="PTHR13847">
    <property type="entry name" value="SARCOSINE DEHYDROGENASE-RELATED"/>
    <property type="match status" value="1"/>
</dbReference>
<evidence type="ECO:0000313" key="3">
    <source>
        <dbReference type="EMBL" id="EFE40782.1"/>
    </source>
</evidence>
<dbReference type="KEGG" id="tve:TRV_04474"/>
<dbReference type="SUPFAM" id="SSF51905">
    <property type="entry name" value="FAD/NAD(P)-binding domain"/>
    <property type="match status" value="1"/>
</dbReference>
<dbReference type="RefSeq" id="XP_003021400.1">
    <property type="nucleotide sequence ID" value="XM_003021354.1"/>
</dbReference>
<accession>D4DBH4</accession>
<dbReference type="GO" id="GO:0005737">
    <property type="term" value="C:cytoplasm"/>
    <property type="evidence" value="ECO:0007669"/>
    <property type="project" value="TreeGrafter"/>
</dbReference>
<name>D4DBH4_TRIVH</name>
<evidence type="ECO:0000259" key="2">
    <source>
        <dbReference type="Pfam" id="PF01266"/>
    </source>
</evidence>
<dbReference type="Pfam" id="PF01266">
    <property type="entry name" value="DAO"/>
    <property type="match status" value="1"/>
</dbReference>
<dbReference type="InterPro" id="IPR006076">
    <property type="entry name" value="FAD-dep_OxRdtase"/>
</dbReference>
<dbReference type="Proteomes" id="UP000008383">
    <property type="component" value="Unassembled WGS sequence"/>
</dbReference>
<dbReference type="PANTHER" id="PTHR13847:SF279">
    <property type="entry name" value="FAD DEPENDENT OXIDOREDUCTASE DOMAIN-CONTAINING PROTEIN-RELATED"/>
    <property type="match status" value="1"/>
</dbReference>
<dbReference type="OrthoDB" id="429143at2759"/>